<dbReference type="Pfam" id="PF13855">
    <property type="entry name" value="LRR_8"/>
    <property type="match status" value="1"/>
</dbReference>
<feature type="compositionally biased region" description="Polar residues" evidence="6">
    <location>
        <begin position="331"/>
        <end position="360"/>
    </location>
</feature>
<evidence type="ECO:0000313" key="7">
    <source>
        <dbReference type="EMBL" id="QDZ23630.1"/>
    </source>
</evidence>
<reference evidence="7 8" key="1">
    <citation type="submission" date="2018-07" db="EMBL/GenBank/DDBJ databases">
        <title>The complete nuclear genome of the prasinophyte Chloropicon primus (CCMP1205).</title>
        <authorList>
            <person name="Pombert J.-F."/>
            <person name="Otis C."/>
            <person name="Turmel M."/>
            <person name="Lemieux C."/>
        </authorList>
    </citation>
    <scope>NUCLEOTIDE SEQUENCE [LARGE SCALE GENOMIC DNA]</scope>
    <source>
        <strain evidence="7 8">CCMP1205</strain>
    </source>
</reference>
<dbReference type="InterPro" id="IPR050576">
    <property type="entry name" value="Cilia_flagella_integrity"/>
</dbReference>
<keyword evidence="8" id="KW-1185">Reference proteome</keyword>
<evidence type="ECO:0000256" key="4">
    <source>
        <dbReference type="ARBA" id="ARBA00023069"/>
    </source>
</evidence>
<evidence type="ECO:0000256" key="6">
    <source>
        <dbReference type="SAM" id="MobiDB-lite"/>
    </source>
</evidence>
<dbReference type="PANTHER" id="PTHR45973">
    <property type="entry name" value="PROTEIN PHOSPHATASE 1 REGULATORY SUBUNIT SDS22-RELATED"/>
    <property type="match status" value="1"/>
</dbReference>
<evidence type="ECO:0000256" key="2">
    <source>
        <dbReference type="ARBA" id="ARBA00022614"/>
    </source>
</evidence>
<gene>
    <name evidence="7" type="ORF">A3770_11p61480</name>
</gene>
<keyword evidence="5" id="KW-0966">Cell projection</keyword>
<keyword evidence="3" id="KW-0677">Repeat</keyword>
<dbReference type="PANTHER" id="PTHR45973:SF9">
    <property type="entry name" value="LEUCINE-RICH REPEAT-CONTAINING PROTEIN 46"/>
    <property type="match status" value="1"/>
</dbReference>
<accession>A0A5B8MVY1</accession>
<keyword evidence="2" id="KW-0433">Leucine-rich repeat</keyword>
<sequence>MVEFQVEEVGEVEEVEEVVGEVEEGEDASEAEVELTTETLEVILGRQNVENVDASQISHLNLDRQRIGVVAEGALAEFKAVTNLYLQHNCLKSLEFSSRLTALRFLCASHNKIETLAGLQDLQGLRVLDVSHNQIGEVAASELPGSLQFLMLKGNPCSEEEGDEEEMFGRLQSLPNLIEVDGKRVKSSVLLGQDTKLFSFSDRRRVLDGDESEAAENDRVRKIEMEVEAQIEREIEMEKAKLLLREDTQLSNEVERIKNTIENMHQGAAPSSHVNFRPAVDGLMHHARTEMINKVDAMKERCRIRRLNTQEYSEEITQEISKMKAKLRSKPFSSLPPSRPSTASSAQDADGTTTTVGVPK</sequence>
<comment type="subcellular location">
    <subcellularLocation>
        <location evidence="1">Cytoplasm</location>
        <location evidence="1">Cytoskeleton</location>
        <location evidence="1">Cilium axoneme</location>
    </subcellularLocation>
</comment>
<dbReference type="PROSITE" id="PS51450">
    <property type="entry name" value="LRR"/>
    <property type="match status" value="1"/>
</dbReference>
<dbReference type="InterPro" id="IPR032675">
    <property type="entry name" value="LRR_dom_sf"/>
</dbReference>
<dbReference type="SUPFAM" id="SSF52058">
    <property type="entry name" value="L domain-like"/>
    <property type="match status" value="1"/>
</dbReference>
<evidence type="ECO:0000313" key="8">
    <source>
        <dbReference type="Proteomes" id="UP000316726"/>
    </source>
</evidence>
<dbReference type="Gene3D" id="3.80.10.10">
    <property type="entry name" value="Ribonuclease Inhibitor"/>
    <property type="match status" value="1"/>
</dbReference>
<evidence type="ECO:0000256" key="3">
    <source>
        <dbReference type="ARBA" id="ARBA00022737"/>
    </source>
</evidence>
<dbReference type="EMBL" id="CP031044">
    <property type="protein sequence ID" value="QDZ23630.1"/>
    <property type="molecule type" value="Genomic_DNA"/>
</dbReference>
<dbReference type="OrthoDB" id="1658at2759"/>
<organism evidence="7 8">
    <name type="scientific">Chloropicon primus</name>
    <dbReference type="NCBI Taxonomy" id="1764295"/>
    <lineage>
        <taxon>Eukaryota</taxon>
        <taxon>Viridiplantae</taxon>
        <taxon>Chlorophyta</taxon>
        <taxon>Chloropicophyceae</taxon>
        <taxon>Chloropicales</taxon>
        <taxon>Chloropicaceae</taxon>
        <taxon>Chloropicon</taxon>
    </lineage>
</organism>
<dbReference type="STRING" id="1764295.A0A5B8MVY1"/>
<proteinExistence type="predicted"/>
<evidence type="ECO:0000256" key="1">
    <source>
        <dbReference type="ARBA" id="ARBA00004430"/>
    </source>
</evidence>
<feature type="region of interest" description="Disordered" evidence="6">
    <location>
        <begin position="323"/>
        <end position="360"/>
    </location>
</feature>
<evidence type="ECO:0000256" key="5">
    <source>
        <dbReference type="ARBA" id="ARBA00023273"/>
    </source>
</evidence>
<dbReference type="Proteomes" id="UP000316726">
    <property type="component" value="Chromosome 11"/>
</dbReference>
<dbReference type="InterPro" id="IPR001611">
    <property type="entry name" value="Leu-rich_rpt"/>
</dbReference>
<keyword evidence="4" id="KW-0969">Cilium</keyword>
<dbReference type="AlphaFoldDB" id="A0A5B8MVY1"/>
<dbReference type="GO" id="GO:0005930">
    <property type="term" value="C:axoneme"/>
    <property type="evidence" value="ECO:0007669"/>
    <property type="project" value="UniProtKB-SubCell"/>
</dbReference>
<name>A0A5B8MVY1_9CHLO</name>
<protein>
    <recommendedName>
        <fullName evidence="9">Leucine-rich repeat domain-containing protein</fullName>
    </recommendedName>
</protein>
<evidence type="ECO:0008006" key="9">
    <source>
        <dbReference type="Google" id="ProtNLM"/>
    </source>
</evidence>